<proteinExistence type="predicted"/>
<protein>
    <submittedName>
        <fullName evidence="1">Uncharacterized protein</fullName>
    </submittedName>
</protein>
<name>A0ABQ9HNT9_9NEOP</name>
<evidence type="ECO:0000313" key="2">
    <source>
        <dbReference type="Proteomes" id="UP001159363"/>
    </source>
</evidence>
<gene>
    <name evidence="1" type="ORF">PR048_012113</name>
</gene>
<keyword evidence="2" id="KW-1185">Reference proteome</keyword>
<dbReference type="Proteomes" id="UP001159363">
    <property type="component" value="Chromosome X"/>
</dbReference>
<evidence type="ECO:0000313" key="1">
    <source>
        <dbReference type="EMBL" id="KAJ8885907.1"/>
    </source>
</evidence>
<reference evidence="1 2" key="1">
    <citation type="submission" date="2023-02" db="EMBL/GenBank/DDBJ databases">
        <title>LHISI_Scaffold_Assembly.</title>
        <authorList>
            <person name="Stuart O.P."/>
            <person name="Cleave R."/>
            <person name="Magrath M.J.L."/>
            <person name="Mikheyev A.S."/>
        </authorList>
    </citation>
    <scope>NUCLEOTIDE SEQUENCE [LARGE SCALE GENOMIC DNA]</scope>
    <source>
        <strain evidence="1">Daus_M_001</strain>
        <tissue evidence="1">Leg muscle</tissue>
    </source>
</reference>
<sequence>MATTLDDFAHVKKLVGHSYFQIVVLLKATHVYEVITTTMEDAAEKDKDWIRKDAKAQRYIITIDKGNIQFIMSCNTAKEMFEKLLNL</sequence>
<accession>A0ABQ9HNT9</accession>
<organism evidence="1 2">
    <name type="scientific">Dryococelus australis</name>
    <dbReference type="NCBI Taxonomy" id="614101"/>
    <lineage>
        <taxon>Eukaryota</taxon>
        <taxon>Metazoa</taxon>
        <taxon>Ecdysozoa</taxon>
        <taxon>Arthropoda</taxon>
        <taxon>Hexapoda</taxon>
        <taxon>Insecta</taxon>
        <taxon>Pterygota</taxon>
        <taxon>Neoptera</taxon>
        <taxon>Polyneoptera</taxon>
        <taxon>Phasmatodea</taxon>
        <taxon>Verophasmatodea</taxon>
        <taxon>Anareolatae</taxon>
        <taxon>Phasmatidae</taxon>
        <taxon>Eurycanthinae</taxon>
        <taxon>Dryococelus</taxon>
    </lineage>
</organism>
<dbReference type="EMBL" id="JARBHB010000004">
    <property type="protein sequence ID" value="KAJ8885907.1"/>
    <property type="molecule type" value="Genomic_DNA"/>
</dbReference>
<comment type="caution">
    <text evidence="1">The sequence shown here is derived from an EMBL/GenBank/DDBJ whole genome shotgun (WGS) entry which is preliminary data.</text>
</comment>